<dbReference type="STRING" id="28134.SAMN05444288_1296"/>
<feature type="signal peptide" evidence="1">
    <location>
        <begin position="1"/>
        <end position="19"/>
    </location>
</feature>
<keyword evidence="3" id="KW-1185">Reference proteome</keyword>
<evidence type="ECO:0000313" key="3">
    <source>
        <dbReference type="Proteomes" id="UP000005580"/>
    </source>
</evidence>
<accession>E7RR47</accession>
<evidence type="ECO:0000313" key="2">
    <source>
        <dbReference type="EMBL" id="EFZ36735.1"/>
    </source>
</evidence>
<dbReference type="eggNOG" id="COG4771">
    <property type="taxonomic scope" value="Bacteria"/>
</dbReference>
<dbReference type="Gene3D" id="2.60.40.1120">
    <property type="entry name" value="Carboxypeptidase-like, regulatory domain"/>
    <property type="match status" value="1"/>
</dbReference>
<evidence type="ECO:0000256" key="1">
    <source>
        <dbReference type="SAM" id="SignalP"/>
    </source>
</evidence>
<sequence>MKKYLTILLLCTLPAVIGAQIVNRTYRNKPLSDVLIDLNRASQQYRISFIYDELEDFVVSKHIYRSSIPDAIRQAVGFYPVSISTADSLIFIECLQKEKTKLTGRIVDKKKNPVKYANITVTNATDSVPVNSGVSNEDGRFVIPVKPGKVVIRISCIGYETIYRHCEVGDIGQIELPSTIAHIGEVVVKSKNHIVKLDKDVYLPNSKQRNATNSGIGLLANMMIPQLDVNRMTGDIKSASCRSLTLCIDDRPVDKEEIERLRPKDILRVEYIDQPQGKFAGKEEVLNIIMRHYDYGGYVALKSDTRFLYSQGHYSTQLSLDRKRMRYSFITGTDYNNQRRHHEEKQEHFNTAISYDKATEQQKAHIKETTPYGQLNIAYRSDSLTISGNIGLVWKRIPLYHTAENIRYTGAIDNNEASIATDDSRNIKYSAGVYAQLILPKSQQLNIDAGITIGNNHLNTAYRETGGYAISSQTRELSLNSSFWINYTKAFKHNNVFSLSVLEVYSRYRNYYTGTTVSNQLLYSSETLIFPEYSQTFGKKLSVMLRPLGLSIATWGTQNHRQSHLSSRAAYRIKYQLDSKSNLTNVLYLGNNYPDPSTTSELEQPINRYETLRGNPELGKIVFLSSGLYYMLGLDDFSLRTELDYEGIYNIMKEAYYPEGNTLIHSFASDGNLHSFSLGVRGTMTLLNKSLQLLMGVKGVRYIYTGMRTARNTEYHLRTQVQYFLGKFAFSGYCTYQSKMLTMQMRFYKEHPDYGFSASWSHKGFYTEVGVKRIFEIHPYYHESVFTPYYINKRRIFNDDMGQMIYVKCSYNFDFGRKSQHHDIEVDKTTNSTILHR</sequence>
<dbReference type="Pfam" id="PF13620">
    <property type="entry name" value="CarboxypepD_reg"/>
    <property type="match status" value="1"/>
</dbReference>
<dbReference type="Proteomes" id="UP000005580">
    <property type="component" value="Unassembled WGS sequence"/>
</dbReference>
<proteinExistence type="predicted"/>
<dbReference type="RefSeq" id="WP_004369808.1">
    <property type="nucleotide sequence ID" value="NZ_GL833119.1"/>
</dbReference>
<comment type="caution">
    <text evidence="2">The sequence shown here is derived from an EMBL/GenBank/DDBJ whole genome shotgun (WGS) entry which is preliminary data.</text>
</comment>
<dbReference type="AlphaFoldDB" id="E7RR47"/>
<reference evidence="2" key="1">
    <citation type="submission" date="2011-01" db="EMBL/GenBank/DDBJ databases">
        <authorList>
            <person name="Muzny D."/>
            <person name="Qin X."/>
            <person name="Buhay C."/>
            <person name="Dugan-Rocha S."/>
            <person name="Ding Y."/>
            <person name="Chen G."/>
            <person name="Hawes A."/>
            <person name="Holder M."/>
            <person name="Jhangiani S."/>
            <person name="Johnson A."/>
            <person name="Khan Z."/>
            <person name="Li Z."/>
            <person name="Liu W."/>
            <person name="Liu X."/>
            <person name="Perez L."/>
            <person name="Shen H."/>
            <person name="Wang Q."/>
            <person name="Watt J."/>
            <person name="Xi L."/>
            <person name="Xin Y."/>
            <person name="Zhou J."/>
            <person name="Deng J."/>
            <person name="Jiang H."/>
            <person name="Liu Y."/>
            <person name="Qu J."/>
            <person name="Song X.-Z."/>
            <person name="Zhang L."/>
            <person name="Villasana D."/>
            <person name="Johnson A."/>
            <person name="Liu J."/>
            <person name="Liyanage D."/>
            <person name="Lorensuhewa L."/>
            <person name="Robinson T."/>
            <person name="Song A."/>
            <person name="Song B.-B."/>
            <person name="Dinh H."/>
            <person name="Thornton R."/>
            <person name="Coyle M."/>
            <person name="Francisco L."/>
            <person name="Jackson L."/>
            <person name="Javaid M."/>
            <person name="Korchina V."/>
            <person name="Kovar C."/>
            <person name="Mata R."/>
            <person name="Mathew T."/>
            <person name="Ngo R."/>
            <person name="Nguyen L."/>
            <person name="Nguyen N."/>
            <person name="Okwuonu G."/>
            <person name="Ongeri F."/>
            <person name="Pham C."/>
            <person name="Simmons D."/>
            <person name="Wilczek-Boney K."/>
            <person name="Hale W."/>
            <person name="Jakkamsetti A."/>
            <person name="Pham P."/>
            <person name="Ruth R."/>
            <person name="San Lucas F."/>
            <person name="Warren J."/>
            <person name="Zhang J."/>
            <person name="Zhao Z."/>
            <person name="Zhou C."/>
            <person name="Zhu D."/>
            <person name="Lee S."/>
            <person name="Bess C."/>
            <person name="Blankenburg K."/>
            <person name="Forbes L."/>
            <person name="Fu Q."/>
            <person name="Gubbala S."/>
            <person name="Hirani K."/>
            <person name="Jayaseelan J.C."/>
            <person name="Lara F."/>
            <person name="Munidasa M."/>
            <person name="Palculict T."/>
            <person name="Patil S."/>
            <person name="Pu L.-L."/>
            <person name="Saada N."/>
            <person name="Tang L."/>
            <person name="Weissenberger G."/>
            <person name="Zhu Y."/>
            <person name="Hemphill L."/>
            <person name="Shang Y."/>
            <person name="Youmans B."/>
            <person name="Ayvaz T."/>
            <person name="Ross M."/>
            <person name="Santibanez J."/>
            <person name="Aqrawi P."/>
            <person name="Gross S."/>
            <person name="Joshi V."/>
            <person name="Fowler G."/>
            <person name="Nazareth L."/>
            <person name="Reid J."/>
            <person name="Worley K."/>
            <person name="Petrosino J."/>
            <person name="Highlander S."/>
            <person name="Gibbs R."/>
        </authorList>
    </citation>
    <scope>NUCLEOTIDE SEQUENCE [LARGE SCALE GENOMIC DNA]</scope>
    <source>
        <strain evidence="2">ATCC 33269</strain>
    </source>
</reference>
<evidence type="ECO:0008006" key="4">
    <source>
        <dbReference type="Google" id="ProtNLM"/>
    </source>
</evidence>
<dbReference type="SUPFAM" id="SSF49464">
    <property type="entry name" value="Carboxypeptidase regulatory domain-like"/>
    <property type="match status" value="1"/>
</dbReference>
<gene>
    <name evidence="2" type="ORF">HMPREF0663_11648</name>
</gene>
<dbReference type="InterPro" id="IPR008969">
    <property type="entry name" value="CarboxyPept-like_regulatory"/>
</dbReference>
<dbReference type="HOGENOM" id="CLU_019825_0_1_10"/>
<feature type="chain" id="PRO_5003223943" description="Outer membrane protein beta-barrel domain-containing protein" evidence="1">
    <location>
        <begin position="20"/>
        <end position="837"/>
    </location>
</feature>
<organism evidence="2 3">
    <name type="scientific">Hoylesella oralis ATCC 33269</name>
    <dbReference type="NCBI Taxonomy" id="873533"/>
    <lineage>
        <taxon>Bacteria</taxon>
        <taxon>Pseudomonadati</taxon>
        <taxon>Bacteroidota</taxon>
        <taxon>Bacteroidia</taxon>
        <taxon>Bacteroidales</taxon>
        <taxon>Prevotellaceae</taxon>
        <taxon>Hoylesella</taxon>
    </lineage>
</organism>
<dbReference type="EMBL" id="AEPE02000005">
    <property type="protein sequence ID" value="EFZ36735.1"/>
    <property type="molecule type" value="Genomic_DNA"/>
</dbReference>
<keyword evidence="1" id="KW-0732">Signal</keyword>
<name>E7RR47_9BACT</name>
<protein>
    <recommendedName>
        <fullName evidence="4">Outer membrane protein beta-barrel domain-containing protein</fullName>
    </recommendedName>
</protein>